<dbReference type="EMBL" id="DSVI01000027">
    <property type="protein sequence ID" value="HGT49204.1"/>
    <property type="molecule type" value="Genomic_DNA"/>
</dbReference>
<accession>A0A832LJQ9</accession>
<dbReference type="Pfam" id="PF18962">
    <property type="entry name" value="Por_Secre_tail"/>
    <property type="match status" value="1"/>
</dbReference>
<dbReference type="InterPro" id="IPR011050">
    <property type="entry name" value="Pectin_lyase_fold/virulence"/>
</dbReference>
<dbReference type="InterPro" id="IPR012334">
    <property type="entry name" value="Pectin_lyas_fold"/>
</dbReference>
<dbReference type="InterPro" id="IPR028994">
    <property type="entry name" value="Integrin_alpha_N"/>
</dbReference>
<dbReference type="Gene3D" id="2.130.10.130">
    <property type="entry name" value="Integrin alpha, N-terminal"/>
    <property type="match status" value="1"/>
</dbReference>
<dbReference type="SUPFAM" id="SSF69318">
    <property type="entry name" value="Integrin alpha N-terminal domain"/>
    <property type="match status" value="2"/>
</dbReference>
<proteinExistence type="predicted"/>
<keyword evidence="1" id="KW-0732">Signal</keyword>
<dbReference type="Pfam" id="PF13517">
    <property type="entry name" value="FG-GAP_3"/>
    <property type="match status" value="2"/>
</dbReference>
<feature type="domain" description="Secretion system C-terminal sorting" evidence="2">
    <location>
        <begin position="880"/>
        <end position="955"/>
    </location>
</feature>
<dbReference type="Gene3D" id="2.60.40.4070">
    <property type="match status" value="1"/>
</dbReference>
<dbReference type="InterPro" id="IPR006626">
    <property type="entry name" value="PbH1"/>
</dbReference>
<dbReference type="InterPro" id="IPR026444">
    <property type="entry name" value="Secre_tail"/>
</dbReference>
<dbReference type="NCBIfam" id="TIGR04183">
    <property type="entry name" value="Por_Secre_tail"/>
    <property type="match status" value="1"/>
</dbReference>
<comment type="caution">
    <text evidence="3">The sequence shown here is derived from an EMBL/GenBank/DDBJ whole genome shotgun (WGS) entry which is preliminary data.</text>
</comment>
<dbReference type="SUPFAM" id="SSF51126">
    <property type="entry name" value="Pectin lyase-like"/>
    <property type="match status" value="1"/>
</dbReference>
<evidence type="ECO:0000313" key="3">
    <source>
        <dbReference type="EMBL" id="HGT49204.1"/>
    </source>
</evidence>
<reference evidence="3" key="1">
    <citation type="journal article" date="2020" name="mSystems">
        <title>Genome- and Community-Level Interaction Insights into Carbon Utilization and Element Cycling Functions of Hydrothermarchaeota in Hydrothermal Sediment.</title>
        <authorList>
            <person name="Zhou Z."/>
            <person name="Liu Y."/>
            <person name="Xu W."/>
            <person name="Pan J."/>
            <person name="Luo Z.H."/>
            <person name="Li M."/>
        </authorList>
    </citation>
    <scope>NUCLEOTIDE SEQUENCE [LARGE SCALE GENOMIC DNA]</scope>
    <source>
        <strain evidence="3">SpSt-500</strain>
    </source>
</reference>
<evidence type="ECO:0000256" key="1">
    <source>
        <dbReference type="ARBA" id="ARBA00022729"/>
    </source>
</evidence>
<dbReference type="SMART" id="SM00710">
    <property type="entry name" value="PbH1"/>
    <property type="match status" value="6"/>
</dbReference>
<evidence type="ECO:0000259" key="2">
    <source>
        <dbReference type="Pfam" id="PF18962"/>
    </source>
</evidence>
<name>A0A832LJQ9_9BACT</name>
<protein>
    <submittedName>
        <fullName evidence="3">T9SS type A sorting domain-containing protein</fullName>
    </submittedName>
</protein>
<dbReference type="InterPro" id="IPR013517">
    <property type="entry name" value="FG-GAP"/>
</dbReference>
<dbReference type="PANTHER" id="PTHR46580:SF4">
    <property type="entry name" value="ATP_GTP-BINDING PROTEIN"/>
    <property type="match status" value="1"/>
</dbReference>
<dbReference type="Gene3D" id="2.160.20.10">
    <property type="entry name" value="Single-stranded right-handed beta-helix, Pectin lyase-like"/>
    <property type="match status" value="1"/>
</dbReference>
<dbReference type="PANTHER" id="PTHR46580">
    <property type="entry name" value="SENSOR KINASE-RELATED"/>
    <property type="match status" value="1"/>
</dbReference>
<sequence length="958" mass="105653">MKNLFTLLFIFLISYEIFSQPLNGSYTIGGSSPDFATLQSAADALNARGVSGPVFFNIRPGTYSKNGGNNSVLLLDSTVAGLSSTKRITFQPDAASGGNVDNVILEMNISNTTTADVALVLVRLDYITFRNITFREADASLYYFNVLVKFQSSFTFNPIVEDVVFENCKFEGSGSNITKKGIDLDIDVKDITIRGNTFIRLAFGIVSTTTQLASTGYLIIEDNKFLAGHYLFGPLGSTIEVAGENVFIRRNILDYNGSATNGFNGILTVSQPQTKKVFIEQNLIKGRVSKAIYIAGSGLAQPDSLIIANNMINTIAFQVWANEAAYGIRVSARKVTIVFNTIVLLGGNSVGLGVYGEDCKVFNNIIINKMHSGFNTVYDQGNNQSANLQSDYNVIYRILYAGIGPLAIRNGAHYYSLFDYQQATGLDTNSVSKDIEFVAPDDLHLTDCQSQDPEIRGIPIQGITIDFDGEIRPQTEPLMGADENDARSIAMFGDPFIFPLPGTAFSIAHGKFDNLLFDGLAVPDYDNNQVRLFHYNGDKTFTPSGTLQTLWPPTLVKFFDLDKDGHLDLIIGYYANALQIYWGDGAGGFTSTNILNPPGRVRDIEIGNDNFFQEPQVFLTISEGTLLPDYSFMAYIADDNGRDNMEVVLIKKPGTNDPDTIYSVMDDMAIANIDGEPNHEIVSLTVGDFGAVYIFNDTTVSGTLYPFGTHYRYGGFNSYSYTPSSISIDDFDGDGDNDILTTGYHWNELKLIKNQGNLVFNDEVIVTRQTRGFVVMDYENDGDKDIVTVNERLEQYGISVFLNDGQGNFTTRENCYFPYADGKPWSIVASDFDLDGKTDIAVTSSSDSLYVLYNLGGGTVGIRDQEITEVPTSFSLEQNFPNPFNPTTTIQYSIPFSEKVSLKIFNLLGEEVKTLADEFQEAGKYSVQFNANNLPSGIYFYRLQAGSFVQTKKMILLK</sequence>
<organism evidence="3">
    <name type="scientific">Ignavibacterium album</name>
    <dbReference type="NCBI Taxonomy" id="591197"/>
    <lineage>
        <taxon>Bacteria</taxon>
        <taxon>Pseudomonadati</taxon>
        <taxon>Ignavibacteriota</taxon>
        <taxon>Ignavibacteria</taxon>
        <taxon>Ignavibacteriales</taxon>
        <taxon>Ignavibacteriaceae</taxon>
        <taxon>Ignavibacterium</taxon>
    </lineage>
</organism>
<gene>
    <name evidence="3" type="ORF">ENS56_14295</name>
</gene>
<dbReference type="AlphaFoldDB" id="A0A832LJQ9"/>